<evidence type="ECO:0000313" key="2">
    <source>
        <dbReference type="EMBL" id="MPC38323.1"/>
    </source>
</evidence>
<name>A0A5B7EZN3_PORTR</name>
<organism evidence="2 3">
    <name type="scientific">Portunus trituberculatus</name>
    <name type="common">Swimming crab</name>
    <name type="synonym">Neptunus trituberculatus</name>
    <dbReference type="NCBI Taxonomy" id="210409"/>
    <lineage>
        <taxon>Eukaryota</taxon>
        <taxon>Metazoa</taxon>
        <taxon>Ecdysozoa</taxon>
        <taxon>Arthropoda</taxon>
        <taxon>Crustacea</taxon>
        <taxon>Multicrustacea</taxon>
        <taxon>Malacostraca</taxon>
        <taxon>Eumalacostraca</taxon>
        <taxon>Eucarida</taxon>
        <taxon>Decapoda</taxon>
        <taxon>Pleocyemata</taxon>
        <taxon>Brachyura</taxon>
        <taxon>Eubrachyura</taxon>
        <taxon>Portunoidea</taxon>
        <taxon>Portunidae</taxon>
        <taxon>Portuninae</taxon>
        <taxon>Portunus</taxon>
    </lineage>
</organism>
<feature type="compositionally biased region" description="Basic and acidic residues" evidence="1">
    <location>
        <begin position="49"/>
        <end position="58"/>
    </location>
</feature>
<keyword evidence="3" id="KW-1185">Reference proteome</keyword>
<feature type="compositionally biased region" description="Pro residues" evidence="1">
    <location>
        <begin position="30"/>
        <end position="39"/>
    </location>
</feature>
<feature type="compositionally biased region" description="Polar residues" evidence="1">
    <location>
        <begin position="1"/>
        <end position="10"/>
    </location>
</feature>
<dbReference type="EMBL" id="VSRR010004038">
    <property type="protein sequence ID" value="MPC38323.1"/>
    <property type="molecule type" value="Genomic_DNA"/>
</dbReference>
<dbReference type="Proteomes" id="UP000324222">
    <property type="component" value="Unassembled WGS sequence"/>
</dbReference>
<sequence length="89" mass="9804">MRIEVNTVSPVENHHLDRSRLPGINNRAFIPPPPLPHSTPPTDTLCGDHSQDAPREVLQRPSRSQGLPNLRSSPTKLAFTCAGFNVAHH</sequence>
<dbReference type="AlphaFoldDB" id="A0A5B7EZN3"/>
<feature type="region of interest" description="Disordered" evidence="1">
    <location>
        <begin position="1"/>
        <end position="74"/>
    </location>
</feature>
<feature type="compositionally biased region" description="Polar residues" evidence="1">
    <location>
        <begin position="61"/>
        <end position="74"/>
    </location>
</feature>
<evidence type="ECO:0000256" key="1">
    <source>
        <dbReference type="SAM" id="MobiDB-lite"/>
    </source>
</evidence>
<protein>
    <submittedName>
        <fullName evidence="2">Uncharacterized protein</fullName>
    </submittedName>
</protein>
<comment type="caution">
    <text evidence="2">The sequence shown here is derived from an EMBL/GenBank/DDBJ whole genome shotgun (WGS) entry which is preliminary data.</text>
</comment>
<proteinExistence type="predicted"/>
<evidence type="ECO:0000313" key="3">
    <source>
        <dbReference type="Proteomes" id="UP000324222"/>
    </source>
</evidence>
<accession>A0A5B7EZN3</accession>
<gene>
    <name evidence="2" type="ORF">E2C01_031828</name>
</gene>
<reference evidence="2 3" key="1">
    <citation type="submission" date="2019-05" db="EMBL/GenBank/DDBJ databases">
        <title>Another draft genome of Portunus trituberculatus and its Hox gene families provides insights of decapod evolution.</title>
        <authorList>
            <person name="Jeong J.-H."/>
            <person name="Song I."/>
            <person name="Kim S."/>
            <person name="Choi T."/>
            <person name="Kim D."/>
            <person name="Ryu S."/>
            <person name="Kim W."/>
        </authorList>
    </citation>
    <scope>NUCLEOTIDE SEQUENCE [LARGE SCALE GENOMIC DNA]</scope>
    <source>
        <tissue evidence="2">Muscle</tissue>
    </source>
</reference>